<dbReference type="EMBL" id="QEAM01000003">
    <property type="protein sequence ID" value="TPX51613.1"/>
    <property type="molecule type" value="Genomic_DNA"/>
</dbReference>
<name>A0A507DJ31_9FUNG</name>
<dbReference type="EMBL" id="QEAN01000002">
    <property type="protein sequence ID" value="TPX54891.1"/>
    <property type="molecule type" value="Genomic_DNA"/>
</dbReference>
<comment type="caution">
    <text evidence="7">The sequence shown here is derived from an EMBL/GenBank/DDBJ whole genome shotgun (WGS) entry which is preliminary data.</text>
</comment>
<organism evidence="7 10">
    <name type="scientific">Synchytrium endobioticum</name>
    <dbReference type="NCBI Taxonomy" id="286115"/>
    <lineage>
        <taxon>Eukaryota</taxon>
        <taxon>Fungi</taxon>
        <taxon>Fungi incertae sedis</taxon>
        <taxon>Chytridiomycota</taxon>
        <taxon>Chytridiomycota incertae sedis</taxon>
        <taxon>Chytridiomycetes</taxon>
        <taxon>Synchytriales</taxon>
        <taxon>Synchytriaceae</taxon>
        <taxon>Synchytrium</taxon>
    </lineage>
</organism>
<sequence length="411" mass="44716">MGFCGRCGEIVQNSTGVCRCGGRAADSATSGWYQDAYISACFRSGLIEAAYGQVPCIQCHKHLTKDDEVFSGPAGKGGHLYCQDCYVRNFRNIVGPGRQASGRFWDKDEGNGCHECSQVIYGKGIQALDRIYHPNCFRCFNCKTHLTLTFIDFNSEPACHACRGKIQQQRPDAMRSGGEATSKVSQMTATMHKLQQFNDRKNVSDSRRCGNCLEVVTGGGTQLPNGLLFHDHCFMCDECGGQITGNKGLICKKCDKAISGRFLKAEEFLYHDTCFTCSACGNYLANAPYGDLGKGATCEPCLKAEVAAAQVGGSTITNGQRPPGFTVNPMTGVKESAGSKDSSALHALGGTTTCPRCKKATYALDQTVGPINTKWHRSCLACVHCHTRLDSHAKMIETTPYCWKCFDQVKR</sequence>
<dbReference type="CDD" id="cd08368">
    <property type="entry name" value="LIM"/>
    <property type="match status" value="2"/>
</dbReference>
<dbReference type="Proteomes" id="UP000317494">
    <property type="component" value="Unassembled WGS sequence"/>
</dbReference>
<dbReference type="VEuPathDB" id="FungiDB:SeMB42_g00095"/>
<evidence type="ECO:0000313" key="9">
    <source>
        <dbReference type="Proteomes" id="UP000317494"/>
    </source>
</evidence>
<evidence type="ECO:0000256" key="2">
    <source>
        <dbReference type="ARBA" id="ARBA00022737"/>
    </source>
</evidence>
<dbReference type="InterPro" id="IPR001781">
    <property type="entry name" value="Znf_LIM"/>
</dbReference>
<keyword evidence="9" id="KW-1185">Reference proteome</keyword>
<dbReference type="Gene3D" id="2.10.110.10">
    <property type="entry name" value="Cysteine Rich Protein"/>
    <property type="match status" value="4"/>
</dbReference>
<feature type="domain" description="LIM zinc-binding" evidence="6">
    <location>
        <begin position="111"/>
        <end position="169"/>
    </location>
</feature>
<gene>
    <name evidence="7" type="ORF">SeLEV6574_g00175</name>
    <name evidence="8" type="ORF">SeMB42_g00095</name>
</gene>
<keyword evidence="3 5" id="KW-0862">Zinc</keyword>
<dbReference type="PROSITE" id="PS00478">
    <property type="entry name" value="LIM_DOMAIN_1"/>
    <property type="match status" value="3"/>
</dbReference>
<dbReference type="GO" id="GO:0005634">
    <property type="term" value="C:nucleus"/>
    <property type="evidence" value="ECO:0007669"/>
    <property type="project" value="TreeGrafter"/>
</dbReference>
<feature type="domain" description="LIM zinc-binding" evidence="6">
    <location>
        <begin position="249"/>
        <end position="308"/>
    </location>
</feature>
<evidence type="ECO:0000256" key="1">
    <source>
        <dbReference type="ARBA" id="ARBA00022723"/>
    </source>
</evidence>
<keyword evidence="4 5" id="KW-0440">LIM domain</keyword>
<protein>
    <recommendedName>
        <fullName evidence="6">LIM zinc-binding domain-containing protein</fullName>
    </recommendedName>
</protein>
<dbReference type="Pfam" id="PF00412">
    <property type="entry name" value="LIM"/>
    <property type="match status" value="3"/>
</dbReference>
<evidence type="ECO:0000256" key="5">
    <source>
        <dbReference type="PROSITE-ProRule" id="PRU00125"/>
    </source>
</evidence>
<keyword evidence="1 5" id="KW-0479">Metal-binding</keyword>
<keyword evidence="2" id="KW-0677">Repeat</keyword>
<dbReference type="PANTHER" id="PTHR24205:SF16">
    <property type="entry name" value="GH01042P-RELATED"/>
    <property type="match status" value="1"/>
</dbReference>
<dbReference type="GO" id="GO:0003712">
    <property type="term" value="F:transcription coregulator activity"/>
    <property type="evidence" value="ECO:0007669"/>
    <property type="project" value="TreeGrafter"/>
</dbReference>
<dbReference type="PROSITE" id="PS50023">
    <property type="entry name" value="LIM_DOMAIN_2"/>
    <property type="match status" value="3"/>
</dbReference>
<dbReference type="SUPFAM" id="SSF48695">
    <property type="entry name" value="Multiheme cytochromes"/>
    <property type="match status" value="1"/>
</dbReference>
<evidence type="ECO:0000259" key="6">
    <source>
        <dbReference type="PROSITE" id="PS50023"/>
    </source>
</evidence>
<reference evidence="9 10" key="1">
    <citation type="journal article" date="2019" name="Sci. Rep.">
        <title>Comparative genomics of chytrid fungi reveal insights into the obligate biotrophic and pathogenic lifestyle of Synchytrium endobioticum.</title>
        <authorList>
            <person name="van de Vossenberg B.T.L.H."/>
            <person name="Warris S."/>
            <person name="Nguyen H.D.T."/>
            <person name="van Gent-Pelzer M.P.E."/>
            <person name="Joly D.L."/>
            <person name="van de Geest H.C."/>
            <person name="Bonants P.J.M."/>
            <person name="Smith D.S."/>
            <person name="Levesque C.A."/>
            <person name="van der Lee T.A.J."/>
        </authorList>
    </citation>
    <scope>NUCLEOTIDE SEQUENCE [LARGE SCALE GENOMIC DNA]</scope>
    <source>
        <strain evidence="7 10">LEV6574</strain>
        <strain evidence="8 9">MB42</strain>
    </source>
</reference>
<evidence type="ECO:0000256" key="4">
    <source>
        <dbReference type="ARBA" id="ARBA00023038"/>
    </source>
</evidence>
<dbReference type="SMART" id="SM00132">
    <property type="entry name" value="LIM"/>
    <property type="match status" value="3"/>
</dbReference>
<dbReference type="GO" id="GO:0046872">
    <property type="term" value="F:metal ion binding"/>
    <property type="evidence" value="ECO:0007669"/>
    <property type="project" value="UniProtKB-KW"/>
</dbReference>
<dbReference type="STRING" id="286115.A0A507DJ31"/>
<evidence type="ECO:0000313" key="8">
    <source>
        <dbReference type="EMBL" id="TPX54891.1"/>
    </source>
</evidence>
<dbReference type="PANTHER" id="PTHR24205">
    <property type="entry name" value="FOUR AND A HALF LIM DOMAINS PROTEIN"/>
    <property type="match status" value="1"/>
</dbReference>
<evidence type="ECO:0000313" key="10">
    <source>
        <dbReference type="Proteomes" id="UP000320475"/>
    </source>
</evidence>
<dbReference type="AlphaFoldDB" id="A0A507DJ31"/>
<proteinExistence type="predicted"/>
<dbReference type="SUPFAM" id="SSF57716">
    <property type="entry name" value="Glucocorticoid receptor-like (DNA-binding domain)"/>
    <property type="match status" value="1"/>
</dbReference>
<evidence type="ECO:0000313" key="7">
    <source>
        <dbReference type="EMBL" id="TPX51613.1"/>
    </source>
</evidence>
<dbReference type="Proteomes" id="UP000320475">
    <property type="component" value="Unassembled WGS sequence"/>
</dbReference>
<dbReference type="OrthoDB" id="1112565at2759"/>
<accession>A0A507DJ31</accession>
<dbReference type="InterPro" id="IPR036280">
    <property type="entry name" value="Multihaem_cyt_sf"/>
</dbReference>
<feature type="domain" description="LIM zinc-binding" evidence="6">
    <location>
        <begin position="352"/>
        <end position="411"/>
    </location>
</feature>
<evidence type="ECO:0000256" key="3">
    <source>
        <dbReference type="ARBA" id="ARBA00022833"/>
    </source>
</evidence>